<evidence type="ECO:0000256" key="1">
    <source>
        <dbReference type="ARBA" id="ARBA00007261"/>
    </source>
</evidence>
<proteinExistence type="inferred from homology"/>
<comment type="similarity">
    <text evidence="1 2">Belongs to the peptidase M16 family.</text>
</comment>
<dbReference type="EMBL" id="MGFX01000006">
    <property type="protein sequence ID" value="OGM15218.1"/>
    <property type="molecule type" value="Genomic_DNA"/>
</dbReference>
<feature type="domain" description="Peptidase M16 C-terminal" evidence="4">
    <location>
        <begin position="168"/>
        <end position="344"/>
    </location>
</feature>
<dbReference type="AlphaFoldDB" id="A0A1F7XLI1"/>
<dbReference type="GO" id="GO:0004222">
    <property type="term" value="F:metalloendopeptidase activity"/>
    <property type="evidence" value="ECO:0007669"/>
    <property type="project" value="InterPro"/>
</dbReference>
<dbReference type="InterPro" id="IPR011249">
    <property type="entry name" value="Metalloenz_LuxS/M16"/>
</dbReference>
<sequence>MKYSLSTLPNRFRVLVVSMPQLESATVTIWVKTGSRMEEARVSGISHFLEHMVFKGSKKRPSAKEIFGAVDAIGGDFNAATSKDWTNFYIKVRSSNLEEAFDVLSDMILNPLLLTEELEREKGVIVEELRMHEDTPMIHIGDVFEQLIFQGNSLGRDIIGTEKTIRSVKRDDFVRYRSIYYHTRNMLLTIAGGVKEHDVTNLTNKYFRDLNSLGRTVKGKNFRSSQKKPMVKLHSKKKEQGHFILGYLGNGRTYEGKYIDSVLAVILGGGASSRLFIEVRERRGLAYAVKTSFERYLETGYIGTQAGVDVKRIDEAIKVTLGEHYKLANGKSPISAKELKKAKEFIKGNVALSLEDTRDVDSFFGEQALFLEEVLTPEEVFKKIDAVSVEDVVRAAKKLFRQDRLNLAIIGPYESQERFEKLIK</sequence>
<evidence type="ECO:0000313" key="5">
    <source>
        <dbReference type="EMBL" id="OGM15218.1"/>
    </source>
</evidence>
<dbReference type="InterPro" id="IPR050361">
    <property type="entry name" value="MPP/UQCRC_Complex"/>
</dbReference>
<organism evidence="5 6">
    <name type="scientific">Candidatus Woesebacteria bacterium RBG_16_42_24</name>
    <dbReference type="NCBI Taxonomy" id="1802485"/>
    <lineage>
        <taxon>Bacteria</taxon>
        <taxon>Candidatus Woeseibacteriota</taxon>
    </lineage>
</organism>
<evidence type="ECO:0000313" key="6">
    <source>
        <dbReference type="Proteomes" id="UP000177382"/>
    </source>
</evidence>
<accession>A0A1F7XLI1</accession>
<evidence type="ECO:0008006" key="7">
    <source>
        <dbReference type="Google" id="ProtNLM"/>
    </source>
</evidence>
<comment type="caution">
    <text evidence="5">The sequence shown here is derived from an EMBL/GenBank/DDBJ whole genome shotgun (WGS) entry which is preliminary data.</text>
</comment>
<evidence type="ECO:0000259" key="3">
    <source>
        <dbReference type="Pfam" id="PF00675"/>
    </source>
</evidence>
<evidence type="ECO:0000256" key="2">
    <source>
        <dbReference type="RuleBase" id="RU004447"/>
    </source>
</evidence>
<dbReference type="PANTHER" id="PTHR11851">
    <property type="entry name" value="METALLOPROTEASE"/>
    <property type="match status" value="1"/>
</dbReference>
<gene>
    <name evidence="5" type="ORF">A2V97_01115</name>
</gene>
<dbReference type="InterPro" id="IPR007863">
    <property type="entry name" value="Peptidase_M16_C"/>
</dbReference>
<dbReference type="Gene3D" id="3.30.830.10">
    <property type="entry name" value="Metalloenzyme, LuxS/M16 peptidase-like"/>
    <property type="match status" value="2"/>
</dbReference>
<dbReference type="GO" id="GO:0006508">
    <property type="term" value="P:proteolysis"/>
    <property type="evidence" value="ECO:0007669"/>
    <property type="project" value="InterPro"/>
</dbReference>
<dbReference type="InterPro" id="IPR011765">
    <property type="entry name" value="Pept_M16_N"/>
</dbReference>
<name>A0A1F7XLI1_9BACT</name>
<evidence type="ECO:0000259" key="4">
    <source>
        <dbReference type="Pfam" id="PF05193"/>
    </source>
</evidence>
<dbReference type="SUPFAM" id="SSF63411">
    <property type="entry name" value="LuxS/MPP-like metallohydrolase"/>
    <property type="match status" value="2"/>
</dbReference>
<dbReference type="Proteomes" id="UP000177382">
    <property type="component" value="Unassembled WGS sequence"/>
</dbReference>
<dbReference type="Pfam" id="PF05193">
    <property type="entry name" value="Peptidase_M16_C"/>
    <property type="match status" value="1"/>
</dbReference>
<dbReference type="GO" id="GO:0046872">
    <property type="term" value="F:metal ion binding"/>
    <property type="evidence" value="ECO:0007669"/>
    <property type="project" value="InterPro"/>
</dbReference>
<dbReference type="PANTHER" id="PTHR11851:SF49">
    <property type="entry name" value="MITOCHONDRIAL-PROCESSING PEPTIDASE SUBUNIT ALPHA"/>
    <property type="match status" value="1"/>
</dbReference>
<protein>
    <recommendedName>
        <fullName evidence="7">Peptidase M16</fullName>
    </recommendedName>
</protein>
<dbReference type="PROSITE" id="PS00143">
    <property type="entry name" value="INSULINASE"/>
    <property type="match status" value="1"/>
</dbReference>
<dbReference type="STRING" id="1802485.A2V97_01115"/>
<reference evidence="5 6" key="1">
    <citation type="journal article" date="2016" name="Nat. Commun.">
        <title>Thousands of microbial genomes shed light on interconnected biogeochemical processes in an aquifer system.</title>
        <authorList>
            <person name="Anantharaman K."/>
            <person name="Brown C.T."/>
            <person name="Hug L.A."/>
            <person name="Sharon I."/>
            <person name="Castelle C.J."/>
            <person name="Probst A.J."/>
            <person name="Thomas B.C."/>
            <person name="Singh A."/>
            <person name="Wilkins M.J."/>
            <person name="Karaoz U."/>
            <person name="Brodie E.L."/>
            <person name="Williams K.H."/>
            <person name="Hubbard S.S."/>
            <person name="Banfield J.F."/>
        </authorList>
    </citation>
    <scope>NUCLEOTIDE SEQUENCE [LARGE SCALE GENOMIC DNA]</scope>
</reference>
<dbReference type="Pfam" id="PF00675">
    <property type="entry name" value="Peptidase_M16"/>
    <property type="match status" value="1"/>
</dbReference>
<feature type="domain" description="Peptidase M16 N-terminal" evidence="3">
    <location>
        <begin position="13"/>
        <end position="161"/>
    </location>
</feature>
<dbReference type="InterPro" id="IPR001431">
    <property type="entry name" value="Pept_M16_Zn_BS"/>
</dbReference>